<dbReference type="AlphaFoldDB" id="A0ABD7Z9P6"/>
<protein>
    <submittedName>
        <fullName evidence="1">Uncharacterized protein</fullName>
    </submittedName>
</protein>
<dbReference type="InterPro" id="IPR027417">
    <property type="entry name" value="P-loop_NTPase"/>
</dbReference>
<dbReference type="Gene3D" id="3.40.50.300">
    <property type="entry name" value="P-loop containing nucleotide triphosphate hydrolases"/>
    <property type="match status" value="1"/>
</dbReference>
<dbReference type="Proteomes" id="UP001229832">
    <property type="component" value="Chromosome"/>
</dbReference>
<organism evidence="1 2">
    <name type="scientific">Lacticaseibacillus zeae subsp. silagei</name>
    <dbReference type="NCBI Taxonomy" id="3068307"/>
    <lineage>
        <taxon>Bacteria</taxon>
        <taxon>Bacillati</taxon>
        <taxon>Bacillota</taxon>
        <taxon>Bacilli</taxon>
        <taxon>Lactobacillales</taxon>
        <taxon>Lactobacillaceae</taxon>
        <taxon>Lacticaseibacillus</taxon>
    </lineage>
</organism>
<evidence type="ECO:0000313" key="1">
    <source>
        <dbReference type="EMBL" id="WLV83905.1"/>
    </source>
</evidence>
<accession>A0ABD7Z9P6</accession>
<evidence type="ECO:0000313" key="2">
    <source>
        <dbReference type="Proteomes" id="UP001229832"/>
    </source>
</evidence>
<dbReference type="EMBL" id="CP132485">
    <property type="protein sequence ID" value="WLV83905.1"/>
    <property type="molecule type" value="Genomic_DNA"/>
</dbReference>
<gene>
    <name evidence="1" type="ORF">LACZS2_000298</name>
</gene>
<name>A0ABD7Z9P6_LACZE</name>
<reference evidence="1 2" key="1">
    <citation type="submission" date="2023-08" db="EMBL/GenBank/DDBJ databases">
        <authorList>
            <person name="Buchebner-Jance M."/>
        </authorList>
    </citation>
    <scope>NUCLEOTIDE SEQUENCE [LARGE SCALE GENOMIC DNA]</scope>
    <source>
        <strain evidence="1 2">NCIMB 15475</strain>
    </source>
</reference>
<proteinExistence type="predicted"/>
<dbReference type="GeneID" id="93268024"/>
<dbReference type="RefSeq" id="WP_070652320.1">
    <property type="nucleotide sequence ID" value="NZ_CP132484.1"/>
</dbReference>
<keyword evidence="2" id="KW-1185">Reference proteome</keyword>
<sequence length="374" mass="42102">MESPKDTAIESIAFFPVTPENVAVINAYRYAHPQKKIFAVALKTTINILKNTDLGEMIKESHTGIALTNDLEGVLKRVDSLCLLQSGLTSYLLGYIKDIVTKADSNFKIFSLLSENFKESDSNLVEIRNVAELGSHEDYSKDNVEFYHTNAIVMAVASICEEFDNSRSVVYYAENFKKMGIKVAVLTTDSNCSILGYSLIPDECFNPGKSDTERVYTFNRLLAQLEKKLAPDLIIIDFPHSLLKYSELVPSDFGISSYIISQAIDEFDLAAITMTPEFLDGQVLPQLLKRIEFRFGFDVDQICCVNQVLEPMKVEELRILQTRSTSSKSLEEILKDFRVAQSVDNITTFDPFNIKNDSSAKDLLERLKKNSVFA</sequence>